<comment type="caution">
    <text evidence="2">The sequence shown here is derived from an EMBL/GenBank/DDBJ whole genome shotgun (WGS) entry which is preliminary data.</text>
</comment>
<dbReference type="EMBL" id="JACSQL010000006">
    <property type="protein sequence ID" value="MBD7969293.1"/>
    <property type="molecule type" value="Genomic_DNA"/>
</dbReference>
<protein>
    <submittedName>
        <fullName evidence="2">Methyltransferase domain-containing protein</fullName>
    </submittedName>
</protein>
<evidence type="ECO:0000259" key="1">
    <source>
        <dbReference type="Pfam" id="PF08241"/>
    </source>
</evidence>
<proteinExistence type="predicted"/>
<dbReference type="PANTHER" id="PTHR43861">
    <property type="entry name" value="TRANS-ACONITATE 2-METHYLTRANSFERASE-RELATED"/>
    <property type="match status" value="1"/>
</dbReference>
<reference evidence="2 3" key="1">
    <citation type="submission" date="2020-08" db="EMBL/GenBank/DDBJ databases">
        <title>A Genomic Blueprint of the Chicken Gut Microbiome.</title>
        <authorList>
            <person name="Gilroy R."/>
            <person name="Ravi A."/>
            <person name="Getino M."/>
            <person name="Pursley I."/>
            <person name="Horton D.L."/>
            <person name="Alikhan N.-F."/>
            <person name="Baker D."/>
            <person name="Gharbi K."/>
            <person name="Hall N."/>
            <person name="Watson M."/>
            <person name="Adriaenssens E.M."/>
            <person name="Foster-Nyarko E."/>
            <person name="Jarju S."/>
            <person name="Secka A."/>
            <person name="Antonio M."/>
            <person name="Oren A."/>
            <person name="Chaudhuri R."/>
            <person name="La Ragione R.M."/>
            <person name="Hildebrand F."/>
            <person name="Pallen M.J."/>
        </authorList>
    </citation>
    <scope>NUCLEOTIDE SEQUENCE [LARGE SCALE GENOMIC DNA]</scope>
    <source>
        <strain evidence="2 3">Sa2BVA9</strain>
    </source>
</reference>
<name>A0ABR8T0L3_9BACL</name>
<dbReference type="Gene3D" id="3.40.50.150">
    <property type="entry name" value="Vaccinia Virus protein VP39"/>
    <property type="match status" value="1"/>
</dbReference>
<dbReference type="RefSeq" id="WP_191801148.1">
    <property type="nucleotide sequence ID" value="NZ_JACSQL010000006.1"/>
</dbReference>
<organism evidence="2 3">
    <name type="scientific">Paenibacillus gallinarum</name>
    <dbReference type="NCBI Taxonomy" id="2762232"/>
    <lineage>
        <taxon>Bacteria</taxon>
        <taxon>Bacillati</taxon>
        <taxon>Bacillota</taxon>
        <taxon>Bacilli</taxon>
        <taxon>Bacillales</taxon>
        <taxon>Paenibacillaceae</taxon>
        <taxon>Paenibacillus</taxon>
    </lineage>
</organism>
<dbReference type="GO" id="GO:0032259">
    <property type="term" value="P:methylation"/>
    <property type="evidence" value="ECO:0007669"/>
    <property type="project" value="UniProtKB-KW"/>
</dbReference>
<dbReference type="Pfam" id="PF08241">
    <property type="entry name" value="Methyltransf_11"/>
    <property type="match status" value="1"/>
</dbReference>
<dbReference type="Proteomes" id="UP000608071">
    <property type="component" value="Unassembled WGS sequence"/>
</dbReference>
<keyword evidence="2" id="KW-0489">Methyltransferase</keyword>
<dbReference type="GO" id="GO:0008168">
    <property type="term" value="F:methyltransferase activity"/>
    <property type="evidence" value="ECO:0007669"/>
    <property type="project" value="UniProtKB-KW"/>
</dbReference>
<evidence type="ECO:0000313" key="3">
    <source>
        <dbReference type="Proteomes" id="UP000608071"/>
    </source>
</evidence>
<dbReference type="InterPro" id="IPR029063">
    <property type="entry name" value="SAM-dependent_MTases_sf"/>
</dbReference>
<dbReference type="CDD" id="cd02440">
    <property type="entry name" value="AdoMet_MTases"/>
    <property type="match status" value="1"/>
</dbReference>
<keyword evidence="3" id="KW-1185">Reference proteome</keyword>
<gene>
    <name evidence="2" type="ORF">H9647_14560</name>
</gene>
<sequence>MKTTDAFSKSVNQYMNYTKMPWGRLFYQTAWHQIDKFFIEQPQSILDVGCGFGISSNEYALRGNNVTGIEPTMHMIEIAKQNSQSVNYICNSYENMVGKIGKYNWIFCHNVLEYVEQPSHFFYLISNCQNKNGLLSLIAHNPTAKVMKKAIINKDPESALATIGNEKDYSNVIQTDITIYTFDQLSSWLSESGYEIVGHFGIHNLYGYITDNNIKQSEEWHNKMITLEFELGCHGPYRDIAIFTHIIAKKIV</sequence>
<dbReference type="SUPFAM" id="SSF53335">
    <property type="entry name" value="S-adenosyl-L-methionine-dependent methyltransferases"/>
    <property type="match status" value="1"/>
</dbReference>
<accession>A0ABR8T0L3</accession>
<feature type="domain" description="Methyltransferase type 11" evidence="1">
    <location>
        <begin position="46"/>
        <end position="135"/>
    </location>
</feature>
<dbReference type="InterPro" id="IPR013216">
    <property type="entry name" value="Methyltransf_11"/>
</dbReference>
<keyword evidence="2" id="KW-0808">Transferase</keyword>
<evidence type="ECO:0000313" key="2">
    <source>
        <dbReference type="EMBL" id="MBD7969293.1"/>
    </source>
</evidence>